<dbReference type="PANTHER" id="PTHR11412">
    <property type="entry name" value="MACROGLOBULIN / COMPLEMENT"/>
    <property type="match status" value="1"/>
</dbReference>
<dbReference type="InterPro" id="IPR050473">
    <property type="entry name" value="A2M/Complement_sys"/>
</dbReference>
<gene>
    <name evidence="4" type="ORF">NQ314_009640</name>
</gene>
<evidence type="ECO:0000313" key="5">
    <source>
        <dbReference type="Proteomes" id="UP001162156"/>
    </source>
</evidence>
<evidence type="ECO:0000256" key="2">
    <source>
        <dbReference type="ARBA" id="ARBA00022966"/>
    </source>
</evidence>
<evidence type="ECO:0000256" key="1">
    <source>
        <dbReference type="ARBA" id="ARBA00022729"/>
    </source>
</evidence>
<proteinExistence type="predicted"/>
<organism evidence="4 5">
    <name type="scientific">Rhamnusium bicolor</name>
    <dbReference type="NCBI Taxonomy" id="1586634"/>
    <lineage>
        <taxon>Eukaryota</taxon>
        <taxon>Metazoa</taxon>
        <taxon>Ecdysozoa</taxon>
        <taxon>Arthropoda</taxon>
        <taxon>Hexapoda</taxon>
        <taxon>Insecta</taxon>
        <taxon>Pterygota</taxon>
        <taxon>Neoptera</taxon>
        <taxon>Endopterygota</taxon>
        <taxon>Coleoptera</taxon>
        <taxon>Polyphaga</taxon>
        <taxon>Cucujiformia</taxon>
        <taxon>Chrysomeloidea</taxon>
        <taxon>Cerambycidae</taxon>
        <taxon>Lepturinae</taxon>
        <taxon>Rhagiini</taxon>
        <taxon>Rhamnusium</taxon>
    </lineage>
</organism>
<reference evidence="4" key="1">
    <citation type="journal article" date="2023" name="Insect Mol. Biol.">
        <title>Genome sequencing provides insights into the evolution of gene families encoding plant cell wall-degrading enzymes in longhorned beetles.</title>
        <authorList>
            <person name="Shin N.R."/>
            <person name="Okamura Y."/>
            <person name="Kirsch R."/>
            <person name="Pauchet Y."/>
        </authorList>
    </citation>
    <scope>NUCLEOTIDE SEQUENCE</scope>
    <source>
        <strain evidence="4">RBIC_L_NR</strain>
    </source>
</reference>
<dbReference type="Gene3D" id="2.60.40.10">
    <property type="entry name" value="Immunoglobulins"/>
    <property type="match status" value="1"/>
</dbReference>
<keyword evidence="1" id="KW-0732">Signal</keyword>
<dbReference type="EMBL" id="JANEYF010002643">
    <property type="protein sequence ID" value="KAJ8943870.1"/>
    <property type="molecule type" value="Genomic_DNA"/>
</dbReference>
<dbReference type="Gene3D" id="2.20.130.20">
    <property type="match status" value="1"/>
</dbReference>
<feature type="domain" description="Alpha-2-macroglobulin" evidence="3">
    <location>
        <begin position="63"/>
        <end position="154"/>
    </location>
</feature>
<evidence type="ECO:0000259" key="3">
    <source>
        <dbReference type="SMART" id="SM01360"/>
    </source>
</evidence>
<keyword evidence="2" id="KW-0882">Thioester bond</keyword>
<sequence>MIEDIYLRPVFYGSSTVKPDRGFGLSLHTVTRPPLAGPYAFSRIPRPVWNKPKVYLTQDITQTWLFNNFSSGYEGKTSIRRRIPMSLNTWSITGFSVDPLHGLGLVTSPKKLKVSKAFVVTLDLPYSVQRGEILAVPVVVSNYMNEDVNVDITLHNPEQKFEFAEVSNEINTTKSKKSHTSVL</sequence>
<protein>
    <recommendedName>
        <fullName evidence="3">Alpha-2-macroglobulin domain-containing protein</fullName>
    </recommendedName>
</protein>
<keyword evidence="5" id="KW-1185">Reference proteome</keyword>
<comment type="caution">
    <text evidence="4">The sequence shown here is derived from an EMBL/GenBank/DDBJ whole genome shotgun (WGS) entry which is preliminary data.</text>
</comment>
<dbReference type="PANTHER" id="PTHR11412:SF136">
    <property type="entry name" value="CD109 ANTIGEN"/>
    <property type="match status" value="1"/>
</dbReference>
<dbReference type="AlphaFoldDB" id="A0AAV8Y003"/>
<dbReference type="SMART" id="SM01360">
    <property type="entry name" value="A2M"/>
    <property type="match status" value="1"/>
</dbReference>
<dbReference type="InterPro" id="IPR013783">
    <property type="entry name" value="Ig-like_fold"/>
</dbReference>
<dbReference type="InterPro" id="IPR001599">
    <property type="entry name" value="Macroglobln_a2"/>
</dbReference>
<dbReference type="Pfam" id="PF00207">
    <property type="entry name" value="A2M"/>
    <property type="match status" value="1"/>
</dbReference>
<evidence type="ECO:0000313" key="4">
    <source>
        <dbReference type="EMBL" id="KAJ8943870.1"/>
    </source>
</evidence>
<dbReference type="Proteomes" id="UP001162156">
    <property type="component" value="Unassembled WGS sequence"/>
</dbReference>
<accession>A0AAV8Y003</accession>
<dbReference type="GO" id="GO:0004866">
    <property type="term" value="F:endopeptidase inhibitor activity"/>
    <property type="evidence" value="ECO:0007669"/>
    <property type="project" value="InterPro"/>
</dbReference>
<name>A0AAV8Y003_9CUCU</name>